<gene>
    <name evidence="2" type="ordered locus">Belba_0932</name>
</gene>
<sequence>MPFFPHQSEILVSPQSKAEVMSNLGKVTKNMNFLAYNALKQNTHLFNGLIKENSFSISLVIDRADSFLPLIKGKIEDTPMGSILFLSYSLFPSSAFFLGFWNVVSLLLSLFFGLINEKYMYAVICLGFAFLNYGFAWAHFKRKIKISQEVFHQILETKKTE</sequence>
<protein>
    <submittedName>
        <fullName evidence="2">Uncharacterized protein</fullName>
    </submittedName>
</protein>
<evidence type="ECO:0000313" key="2">
    <source>
        <dbReference type="EMBL" id="AFL83575.1"/>
    </source>
</evidence>
<name>I3Z2V7_BELBD</name>
<keyword evidence="1" id="KW-1133">Transmembrane helix</keyword>
<dbReference type="STRING" id="866536.Belba_0932"/>
<proteinExistence type="predicted"/>
<dbReference type="eggNOG" id="ENOG50338BQ">
    <property type="taxonomic scope" value="Bacteria"/>
</dbReference>
<dbReference type="HOGENOM" id="CLU_1640226_0_0_10"/>
<evidence type="ECO:0000313" key="3">
    <source>
        <dbReference type="Proteomes" id="UP000006050"/>
    </source>
</evidence>
<dbReference type="AlphaFoldDB" id="I3Z2V7"/>
<evidence type="ECO:0000256" key="1">
    <source>
        <dbReference type="SAM" id="Phobius"/>
    </source>
</evidence>
<feature type="transmembrane region" description="Helical" evidence="1">
    <location>
        <begin position="90"/>
        <end position="113"/>
    </location>
</feature>
<dbReference type="Proteomes" id="UP000006050">
    <property type="component" value="Chromosome"/>
</dbReference>
<reference evidence="3" key="1">
    <citation type="submission" date="2012-06" db="EMBL/GenBank/DDBJ databases">
        <title>The complete genome of Belliella baltica DSM 15883.</title>
        <authorList>
            <person name="Lucas S."/>
            <person name="Copeland A."/>
            <person name="Lapidus A."/>
            <person name="Goodwin L."/>
            <person name="Pitluck S."/>
            <person name="Peters L."/>
            <person name="Mikhailova N."/>
            <person name="Davenport K."/>
            <person name="Kyrpides N."/>
            <person name="Mavromatis K."/>
            <person name="Pagani I."/>
            <person name="Ivanova N."/>
            <person name="Ovchinnikova G."/>
            <person name="Zeytun A."/>
            <person name="Detter J.C."/>
            <person name="Han C."/>
            <person name="Land M."/>
            <person name="Hauser L."/>
            <person name="Markowitz V."/>
            <person name="Cheng J.-F."/>
            <person name="Hugenholtz P."/>
            <person name="Woyke T."/>
            <person name="Wu D."/>
            <person name="Tindall B."/>
            <person name="Pomrenke H."/>
            <person name="Brambilla E."/>
            <person name="Klenk H.-P."/>
            <person name="Eisen J.A."/>
        </authorList>
    </citation>
    <scope>NUCLEOTIDE SEQUENCE [LARGE SCALE GENOMIC DNA]</scope>
    <source>
        <strain evidence="3">DSM 15883 / CIP 108006 / LMG 21964 / BA134</strain>
    </source>
</reference>
<keyword evidence="3" id="KW-1185">Reference proteome</keyword>
<accession>I3Z2V7</accession>
<dbReference type="OrthoDB" id="980906at2"/>
<keyword evidence="1" id="KW-0472">Membrane</keyword>
<organism evidence="2 3">
    <name type="scientific">Belliella baltica (strain DSM 15883 / CIP 108006 / LMG 21964 / BA134)</name>
    <dbReference type="NCBI Taxonomy" id="866536"/>
    <lineage>
        <taxon>Bacteria</taxon>
        <taxon>Pseudomonadati</taxon>
        <taxon>Bacteroidota</taxon>
        <taxon>Cytophagia</taxon>
        <taxon>Cytophagales</taxon>
        <taxon>Cyclobacteriaceae</taxon>
        <taxon>Belliella</taxon>
    </lineage>
</organism>
<dbReference type="EMBL" id="CP003281">
    <property type="protein sequence ID" value="AFL83575.1"/>
    <property type="molecule type" value="Genomic_DNA"/>
</dbReference>
<dbReference type="KEGG" id="bbd:Belba_0932"/>
<feature type="transmembrane region" description="Helical" evidence="1">
    <location>
        <begin position="119"/>
        <end position="138"/>
    </location>
</feature>
<keyword evidence="1" id="KW-0812">Transmembrane</keyword>